<dbReference type="EMBL" id="CU468232">
    <property type="protein sequence ID" value="CAP02962.1"/>
    <property type="molecule type" value="Genomic_DNA"/>
</dbReference>
<feature type="chain" id="PRO_5002758481" description="Lipoprotein" evidence="1">
    <location>
        <begin position="23"/>
        <end position="87"/>
    </location>
</feature>
<geneLocation type="plasmid" evidence="2 3">
    <name>p2ABSDF</name>
</geneLocation>
<sequence>MKKLSIGLIIMLSLFGCTDSKAKNQEKFLTHIHNNTPEPYKECMVMYIKNHWDDVWKTYDSEKVREARGETDIVNFMIERFLPECKK</sequence>
<dbReference type="AlphaFoldDB" id="B0VVD2"/>
<organism evidence="2 3">
    <name type="scientific">Acinetobacter baumannii (strain SDF)</name>
    <dbReference type="NCBI Taxonomy" id="509170"/>
    <lineage>
        <taxon>Bacteria</taxon>
        <taxon>Pseudomonadati</taxon>
        <taxon>Pseudomonadota</taxon>
        <taxon>Gammaproteobacteria</taxon>
        <taxon>Moraxellales</taxon>
        <taxon>Moraxellaceae</taxon>
        <taxon>Acinetobacter</taxon>
        <taxon>Acinetobacter calcoaceticus/baumannii complex</taxon>
    </lineage>
</organism>
<keyword evidence="1" id="KW-0732">Signal</keyword>
<dbReference type="KEGG" id="abm:ABSDF_p20020"/>
<gene>
    <name evidence="2" type="ORF">ABSDF_p20020</name>
</gene>
<accession>B0VVD2</accession>
<protein>
    <recommendedName>
        <fullName evidence="4">Lipoprotein</fullName>
    </recommendedName>
</protein>
<evidence type="ECO:0008006" key="4">
    <source>
        <dbReference type="Google" id="ProtNLM"/>
    </source>
</evidence>
<dbReference type="PROSITE" id="PS51257">
    <property type="entry name" value="PROKAR_LIPOPROTEIN"/>
    <property type="match status" value="1"/>
</dbReference>
<evidence type="ECO:0000313" key="2">
    <source>
        <dbReference type="EMBL" id="CAP02962.1"/>
    </source>
</evidence>
<name>B0VVD2_ACIBS</name>
<evidence type="ECO:0000313" key="3">
    <source>
        <dbReference type="Proteomes" id="UP000001741"/>
    </source>
</evidence>
<proteinExistence type="predicted"/>
<dbReference type="Proteomes" id="UP000001741">
    <property type="component" value="Plasmid p2ABSDF"/>
</dbReference>
<reference evidence="2 3" key="1">
    <citation type="journal article" date="2008" name="PLoS ONE">
        <title>Comparative analysis of Acinetobacters: three genomes for three lifestyles.</title>
        <authorList>
            <person name="Vallenet D."/>
            <person name="Nordmann P."/>
            <person name="Barbe V."/>
            <person name="Poirel L."/>
            <person name="Mangenot S."/>
            <person name="Bataille E."/>
            <person name="Dossat C."/>
            <person name="Gas S."/>
            <person name="Kreimeyer A."/>
            <person name="Lenoble P."/>
            <person name="Oztas S."/>
            <person name="Poulain J."/>
            <person name="Segurens B."/>
            <person name="Robert C."/>
            <person name="Abergel C."/>
            <person name="Claverie J.M."/>
            <person name="Raoult D."/>
            <person name="Medigue C."/>
            <person name="Weissenbach J."/>
            <person name="Cruveiller S."/>
        </authorList>
    </citation>
    <scope>NUCLEOTIDE SEQUENCE [LARGE SCALE GENOMIC DNA]</scope>
    <source>
        <strain evidence="2 3">SDF</strain>
        <plasmid evidence="3">p2ABSDF</plasmid>
    </source>
</reference>
<dbReference type="HOGENOM" id="CLU_2476257_0_0_6"/>
<evidence type="ECO:0000256" key="1">
    <source>
        <dbReference type="SAM" id="SignalP"/>
    </source>
</evidence>
<keyword evidence="2" id="KW-0614">Plasmid</keyword>
<feature type="signal peptide" evidence="1">
    <location>
        <begin position="1"/>
        <end position="22"/>
    </location>
</feature>